<dbReference type="EMBL" id="JAZDWU010000002">
    <property type="protein sequence ID" value="KAL0011481.1"/>
    <property type="molecule type" value="Genomic_DNA"/>
</dbReference>
<dbReference type="AlphaFoldDB" id="A0AAW2DRY8"/>
<proteinExistence type="predicted"/>
<protein>
    <recommendedName>
        <fullName evidence="3">Cyclic phosphodiesterase</fullName>
    </recommendedName>
</protein>
<dbReference type="FunFam" id="3.90.1140.10:FF:000007">
    <property type="entry name" value="Cyclic phosphodiesterase"/>
    <property type="match status" value="1"/>
</dbReference>
<keyword evidence="2" id="KW-1185">Reference proteome</keyword>
<dbReference type="SUPFAM" id="SSF55144">
    <property type="entry name" value="LigT-like"/>
    <property type="match status" value="1"/>
</dbReference>
<dbReference type="PANTHER" id="PTHR28141">
    <property type="entry name" value="2',3'-CYCLIC-NUCLEOTIDE 3'-PHOSPHODIESTERASE"/>
    <property type="match status" value="1"/>
</dbReference>
<reference evidence="1 2" key="1">
    <citation type="submission" date="2024-01" db="EMBL/GenBank/DDBJ databases">
        <title>A telomere-to-telomere, gap-free genome of sweet tea (Lithocarpus litseifolius).</title>
        <authorList>
            <person name="Zhou J."/>
        </authorList>
    </citation>
    <scope>NUCLEOTIDE SEQUENCE [LARGE SCALE GENOMIC DNA]</scope>
    <source>
        <strain evidence="1">Zhou-2022a</strain>
        <tissue evidence="1">Leaf</tissue>
    </source>
</reference>
<dbReference type="GO" id="GO:0004113">
    <property type="term" value="F:2',3'-cyclic-nucleotide 3'-phosphodiesterase activity"/>
    <property type="evidence" value="ECO:0007669"/>
    <property type="project" value="TreeGrafter"/>
</dbReference>
<name>A0AAW2DRY8_9ROSI</name>
<gene>
    <name evidence="1" type="ORF">SO802_006589</name>
</gene>
<accession>A0AAW2DRY8</accession>
<organism evidence="1 2">
    <name type="scientific">Lithocarpus litseifolius</name>
    <dbReference type="NCBI Taxonomy" id="425828"/>
    <lineage>
        <taxon>Eukaryota</taxon>
        <taxon>Viridiplantae</taxon>
        <taxon>Streptophyta</taxon>
        <taxon>Embryophyta</taxon>
        <taxon>Tracheophyta</taxon>
        <taxon>Spermatophyta</taxon>
        <taxon>Magnoliopsida</taxon>
        <taxon>eudicotyledons</taxon>
        <taxon>Gunneridae</taxon>
        <taxon>Pentapetalae</taxon>
        <taxon>rosids</taxon>
        <taxon>fabids</taxon>
        <taxon>Fagales</taxon>
        <taxon>Fagaceae</taxon>
        <taxon>Lithocarpus</taxon>
    </lineage>
</organism>
<dbReference type="GO" id="GO:0009187">
    <property type="term" value="P:cyclic nucleotide metabolic process"/>
    <property type="evidence" value="ECO:0007669"/>
    <property type="project" value="TreeGrafter"/>
</dbReference>
<dbReference type="Gene3D" id="3.90.1140.10">
    <property type="entry name" value="Cyclic phosphodiesterase"/>
    <property type="match status" value="1"/>
</dbReference>
<dbReference type="PANTHER" id="PTHR28141:SF1">
    <property type="entry name" value="2',3'-CYCLIC-NUCLEOTIDE 3'-PHOSPHODIESTERASE"/>
    <property type="match status" value="1"/>
</dbReference>
<evidence type="ECO:0000313" key="2">
    <source>
        <dbReference type="Proteomes" id="UP001459277"/>
    </source>
</evidence>
<dbReference type="Pfam" id="PF13563">
    <property type="entry name" value="2_5_RNA_ligase2"/>
    <property type="match status" value="1"/>
</dbReference>
<comment type="caution">
    <text evidence="1">The sequence shown here is derived from an EMBL/GenBank/DDBJ whole genome shotgun (WGS) entry which is preliminary data.</text>
</comment>
<dbReference type="InterPro" id="IPR009097">
    <property type="entry name" value="Cyclic_Pdiesterase"/>
</dbReference>
<evidence type="ECO:0008006" key="3">
    <source>
        <dbReference type="Google" id="ProtNLM"/>
    </source>
</evidence>
<sequence>MSNSNFKKLLTSYIQNRSTQEPQYSTQQTIKNTQNPITNFFVPHQISVSVSEKTNNSLSSLFASKPTSSSSSSSSTSSLILDLMATSQQVKPEKHVYSVWAVPPDDVAARLRKLMDSLGSEFGGPKFEPHITVVGAISLTPEDAVEKFRSACEGRKAYTATVDRVATGTFFYQCVFLLIHPTTEVVETSAHCCGHFGYKNSTPYMPHLSLLYADLTEDEKKKAQERASILDESINSLSFQVNRLALYKTDTEDTTLESWEKISECFLSPN</sequence>
<dbReference type="InterPro" id="IPR012386">
    <property type="entry name" value="Cyclic-nucl_3Pdiesterase"/>
</dbReference>
<dbReference type="Proteomes" id="UP001459277">
    <property type="component" value="Unassembled WGS sequence"/>
</dbReference>
<evidence type="ECO:0000313" key="1">
    <source>
        <dbReference type="EMBL" id="KAL0011481.1"/>
    </source>
</evidence>